<feature type="non-terminal residue" evidence="2">
    <location>
        <position position="95"/>
    </location>
</feature>
<gene>
    <name evidence="2" type="ORF">D8S82_33415</name>
</gene>
<sequence length="95" mass="10069">MYPGTHAATAPDRPAVIMANSGSMVTYGQLDENSARLAAALRQLGLQPGDVIAVLSDNVPEAFEIYWAAVRSGLYVTFANWHLSPAEAAHIVADS</sequence>
<dbReference type="Proteomes" id="UP000315759">
    <property type="component" value="Unassembled WGS sequence"/>
</dbReference>
<dbReference type="EMBL" id="VIFX01000124">
    <property type="protein sequence ID" value="TQR81329.1"/>
    <property type="molecule type" value="Genomic_DNA"/>
</dbReference>
<dbReference type="InterPro" id="IPR050237">
    <property type="entry name" value="ATP-dep_AMP-bd_enzyme"/>
</dbReference>
<keyword evidence="3" id="KW-1185">Reference proteome</keyword>
<evidence type="ECO:0000313" key="3">
    <source>
        <dbReference type="Proteomes" id="UP000315759"/>
    </source>
</evidence>
<dbReference type="PANTHER" id="PTHR43767">
    <property type="entry name" value="LONG-CHAIN-FATTY-ACID--COA LIGASE"/>
    <property type="match status" value="1"/>
</dbReference>
<name>A0A544VQC6_9MYCO</name>
<proteinExistence type="predicted"/>
<dbReference type="PANTHER" id="PTHR43767:SF1">
    <property type="entry name" value="NONRIBOSOMAL PEPTIDE SYNTHASE PES1 (EUROFUNG)-RELATED"/>
    <property type="match status" value="1"/>
</dbReference>
<dbReference type="AlphaFoldDB" id="A0A544VQC6"/>
<dbReference type="SUPFAM" id="SSF56801">
    <property type="entry name" value="Acetyl-CoA synthetase-like"/>
    <property type="match status" value="1"/>
</dbReference>
<comment type="caution">
    <text evidence="2">The sequence shown here is derived from an EMBL/GenBank/DDBJ whole genome shotgun (WGS) entry which is preliminary data.</text>
</comment>
<reference evidence="2 3" key="1">
    <citation type="submission" date="2018-10" db="EMBL/GenBank/DDBJ databases">
        <title>Draft genome of Mycobacterium hodleri strain B.</title>
        <authorList>
            <person name="Amande T.J."/>
            <person name="Mcgenity T.J."/>
        </authorList>
    </citation>
    <scope>NUCLEOTIDE SEQUENCE [LARGE SCALE GENOMIC DNA]</scope>
    <source>
        <strain evidence="2 3">B</strain>
    </source>
</reference>
<evidence type="ECO:0000259" key="1">
    <source>
        <dbReference type="Pfam" id="PF00501"/>
    </source>
</evidence>
<dbReference type="RefSeq" id="WP_142556169.1">
    <property type="nucleotide sequence ID" value="NZ_VIFX01000124.1"/>
</dbReference>
<protein>
    <submittedName>
        <fullName evidence="2">AMP-binding protein</fullName>
    </submittedName>
</protein>
<dbReference type="Gene3D" id="3.40.50.980">
    <property type="match status" value="1"/>
</dbReference>
<dbReference type="Pfam" id="PF00501">
    <property type="entry name" value="AMP-binding"/>
    <property type="match status" value="1"/>
</dbReference>
<organism evidence="2 3">
    <name type="scientific">Mycolicibacterium hodleri</name>
    <dbReference type="NCBI Taxonomy" id="49897"/>
    <lineage>
        <taxon>Bacteria</taxon>
        <taxon>Bacillati</taxon>
        <taxon>Actinomycetota</taxon>
        <taxon>Actinomycetes</taxon>
        <taxon>Mycobacteriales</taxon>
        <taxon>Mycobacteriaceae</taxon>
        <taxon>Mycolicibacterium</taxon>
    </lineage>
</organism>
<dbReference type="InterPro" id="IPR000873">
    <property type="entry name" value="AMP-dep_synth/lig_dom"/>
</dbReference>
<accession>A0A544VQC6</accession>
<feature type="domain" description="AMP-dependent synthetase/ligase" evidence="1">
    <location>
        <begin position="6"/>
        <end position="95"/>
    </location>
</feature>
<evidence type="ECO:0000313" key="2">
    <source>
        <dbReference type="EMBL" id="TQR81329.1"/>
    </source>
</evidence>